<gene>
    <name evidence="8" type="ORF">GYN08_18995</name>
</gene>
<sequence>MGKASEDRKTGLDETSRRAKGKVSLRALFSGLVALTFLMTLVLTLFASYRSEQKLLETRTLDANVRESERVGHAMNMLFFSIGKSLTAFADEFTELATLRASAEAKHELKLLYDSGGYFSFVFVAGADGSISAFYENEKGNQGKPERVDEAALSEAVKANRSFQSQPYKDAYGEMVMLISEPVYTEEGVYLGIVGGALHLHAPDVLGELFGGQSVDETGSYTYIVDAAGRLIYHPNPKRIGENVSANPAVAQLALGNSGQGKLVNSEGRMFLVGYTAIPTTRWGIVAQTPTDLIDAQQMEQMRGTLMVVLGPFLALSALALFLARRLAAPFVSLADFVAHAADRPQDEVMPCIKRHWNREADLLNRAVMRTVREMKRQNRDLNDFALKDSLTGLPNRRSLDETLEKLAGDNQPFSLLLIDIDRFKSVNDRYGHAAGDEVLRSVARKLEETIDGSDVCGRYGGEEFIVVLPGRSLPETYEMAESLRLAVAAHENSLRIPVTLSIGASICPLQAARVDDLFELADRALYRAKEGGRNRVVV</sequence>
<dbReference type="CDD" id="cd18773">
    <property type="entry name" value="PDC1_HK_sensor"/>
    <property type="match status" value="1"/>
</dbReference>
<dbReference type="CDD" id="cd01949">
    <property type="entry name" value="GGDEF"/>
    <property type="match status" value="1"/>
</dbReference>
<dbReference type="InterPro" id="IPR029151">
    <property type="entry name" value="Sensor-like_sf"/>
</dbReference>
<dbReference type="SUPFAM" id="SSF55073">
    <property type="entry name" value="Nucleotide cyclase"/>
    <property type="match status" value="1"/>
</dbReference>
<dbReference type="RefSeq" id="WP_166277652.1">
    <property type="nucleotide sequence ID" value="NZ_JAAFGS010000008.1"/>
</dbReference>
<dbReference type="Pfam" id="PF02743">
    <property type="entry name" value="dCache_1"/>
    <property type="match status" value="1"/>
</dbReference>
<protein>
    <submittedName>
        <fullName evidence="8">GGDEF domain-containing protein</fullName>
    </submittedName>
</protein>
<feature type="domain" description="GGDEF" evidence="7">
    <location>
        <begin position="412"/>
        <end position="539"/>
    </location>
</feature>
<dbReference type="Proteomes" id="UP000800303">
    <property type="component" value="Unassembled WGS sequence"/>
</dbReference>
<reference evidence="8 9" key="1">
    <citation type="submission" date="2020-01" db="EMBL/GenBank/DDBJ databases">
        <title>Polyphasic characterisation and genomic insights into a novel alkali tolerant bacterium VR-M41.</title>
        <authorList>
            <person name="Vemuluri V.R."/>
        </authorList>
    </citation>
    <scope>NUCLEOTIDE SEQUENCE [LARGE SCALE GENOMIC DNA]</scope>
    <source>
        <strain evidence="8 9">VR-M41</strain>
    </source>
</reference>
<dbReference type="InterPro" id="IPR029787">
    <property type="entry name" value="Nucleotide_cyclase"/>
</dbReference>
<evidence type="ECO:0000313" key="9">
    <source>
        <dbReference type="Proteomes" id="UP000800303"/>
    </source>
</evidence>
<dbReference type="PANTHER" id="PTHR45138">
    <property type="entry name" value="REGULATORY COMPONENTS OF SENSORY TRANSDUCTION SYSTEM"/>
    <property type="match status" value="1"/>
</dbReference>
<name>A0ABX0FAF6_9BACL</name>
<dbReference type="InterPro" id="IPR043128">
    <property type="entry name" value="Rev_trsase/Diguanyl_cyclase"/>
</dbReference>
<feature type="transmembrane region" description="Helical" evidence="6">
    <location>
        <begin position="27"/>
        <end position="49"/>
    </location>
</feature>
<keyword evidence="4 6" id="KW-1133">Transmembrane helix</keyword>
<dbReference type="SMART" id="SM00267">
    <property type="entry name" value="GGDEF"/>
    <property type="match status" value="1"/>
</dbReference>
<dbReference type="EMBL" id="JAAFGS010000008">
    <property type="protein sequence ID" value="NGZ77380.1"/>
    <property type="molecule type" value="Genomic_DNA"/>
</dbReference>
<evidence type="ECO:0000256" key="2">
    <source>
        <dbReference type="ARBA" id="ARBA00022475"/>
    </source>
</evidence>
<comment type="caution">
    <text evidence="8">The sequence shown here is derived from an EMBL/GenBank/DDBJ whole genome shotgun (WGS) entry which is preliminary data.</text>
</comment>
<dbReference type="InterPro" id="IPR033479">
    <property type="entry name" value="dCache_1"/>
</dbReference>
<evidence type="ECO:0000256" key="5">
    <source>
        <dbReference type="ARBA" id="ARBA00023136"/>
    </source>
</evidence>
<dbReference type="Gene3D" id="3.30.450.20">
    <property type="entry name" value="PAS domain"/>
    <property type="match status" value="1"/>
</dbReference>
<dbReference type="InterPro" id="IPR050469">
    <property type="entry name" value="Diguanylate_Cyclase"/>
</dbReference>
<dbReference type="SUPFAM" id="SSF103190">
    <property type="entry name" value="Sensory domain-like"/>
    <property type="match status" value="1"/>
</dbReference>
<dbReference type="InterPro" id="IPR000160">
    <property type="entry name" value="GGDEF_dom"/>
</dbReference>
<organism evidence="8 9">
    <name type="scientific">Saccharibacillus alkalitolerans</name>
    <dbReference type="NCBI Taxonomy" id="2705290"/>
    <lineage>
        <taxon>Bacteria</taxon>
        <taxon>Bacillati</taxon>
        <taxon>Bacillota</taxon>
        <taxon>Bacilli</taxon>
        <taxon>Bacillales</taxon>
        <taxon>Paenibacillaceae</taxon>
        <taxon>Saccharibacillus</taxon>
    </lineage>
</organism>
<evidence type="ECO:0000259" key="7">
    <source>
        <dbReference type="PROSITE" id="PS50887"/>
    </source>
</evidence>
<dbReference type="NCBIfam" id="TIGR00254">
    <property type="entry name" value="GGDEF"/>
    <property type="match status" value="1"/>
</dbReference>
<keyword evidence="2" id="KW-1003">Cell membrane</keyword>
<keyword evidence="3 6" id="KW-0812">Transmembrane</keyword>
<dbReference type="CDD" id="cd12912">
    <property type="entry name" value="PDC2_MCP_like"/>
    <property type="match status" value="1"/>
</dbReference>
<dbReference type="Gene3D" id="3.30.70.270">
    <property type="match status" value="1"/>
</dbReference>
<evidence type="ECO:0000256" key="3">
    <source>
        <dbReference type="ARBA" id="ARBA00022692"/>
    </source>
</evidence>
<dbReference type="Pfam" id="PF00990">
    <property type="entry name" value="GGDEF"/>
    <property type="match status" value="1"/>
</dbReference>
<dbReference type="PANTHER" id="PTHR45138:SF9">
    <property type="entry name" value="DIGUANYLATE CYCLASE DGCM-RELATED"/>
    <property type="match status" value="1"/>
</dbReference>
<proteinExistence type="predicted"/>
<keyword evidence="9" id="KW-1185">Reference proteome</keyword>
<evidence type="ECO:0000256" key="4">
    <source>
        <dbReference type="ARBA" id="ARBA00022989"/>
    </source>
</evidence>
<accession>A0ABX0FAF6</accession>
<dbReference type="PROSITE" id="PS50887">
    <property type="entry name" value="GGDEF"/>
    <property type="match status" value="1"/>
</dbReference>
<comment type="subcellular location">
    <subcellularLocation>
        <location evidence="1">Cell membrane</location>
        <topology evidence="1">Multi-pass membrane protein</topology>
    </subcellularLocation>
</comment>
<evidence type="ECO:0000256" key="6">
    <source>
        <dbReference type="SAM" id="Phobius"/>
    </source>
</evidence>
<keyword evidence="5 6" id="KW-0472">Membrane</keyword>
<evidence type="ECO:0000313" key="8">
    <source>
        <dbReference type="EMBL" id="NGZ77380.1"/>
    </source>
</evidence>
<evidence type="ECO:0000256" key="1">
    <source>
        <dbReference type="ARBA" id="ARBA00004651"/>
    </source>
</evidence>